<reference evidence="8 9" key="1">
    <citation type="journal article" date="2018" name="Nat. Ecol. Evol.">
        <title>Shark genomes provide insights into elasmobranch evolution and the origin of vertebrates.</title>
        <authorList>
            <person name="Hara Y"/>
            <person name="Yamaguchi K"/>
            <person name="Onimaru K"/>
            <person name="Kadota M"/>
            <person name="Koyanagi M"/>
            <person name="Keeley SD"/>
            <person name="Tatsumi K"/>
            <person name="Tanaka K"/>
            <person name="Motone F"/>
            <person name="Kageyama Y"/>
            <person name="Nozu R"/>
            <person name="Adachi N"/>
            <person name="Nishimura O"/>
            <person name="Nakagawa R"/>
            <person name="Tanegashima C"/>
            <person name="Kiyatake I"/>
            <person name="Matsumoto R"/>
            <person name="Murakumo K"/>
            <person name="Nishida K"/>
            <person name="Terakita A"/>
            <person name="Kuratani S"/>
            <person name="Sato K"/>
            <person name="Hyodo S Kuraku.S."/>
        </authorList>
    </citation>
    <scope>NUCLEOTIDE SEQUENCE [LARGE SCALE GENOMIC DNA]</scope>
</reference>
<dbReference type="PANTHER" id="PTHR45938">
    <property type="entry name" value="ACP24A4-RELATED"/>
    <property type="match status" value="1"/>
</dbReference>
<feature type="non-terminal residue" evidence="8">
    <location>
        <position position="1"/>
    </location>
</feature>
<evidence type="ECO:0000313" key="9">
    <source>
        <dbReference type="Proteomes" id="UP000288216"/>
    </source>
</evidence>
<dbReference type="Gene3D" id="4.10.410.10">
    <property type="entry name" value="Pancreatic trypsin inhibitor Kunitz domain"/>
    <property type="match status" value="1"/>
</dbReference>
<dbReference type="PROSITE" id="PS00280">
    <property type="entry name" value="BPTI_KUNITZ_1"/>
    <property type="match status" value="1"/>
</dbReference>
<dbReference type="GO" id="GO:0048019">
    <property type="term" value="F:receptor antagonist activity"/>
    <property type="evidence" value="ECO:0007669"/>
    <property type="project" value="TreeGrafter"/>
</dbReference>
<evidence type="ECO:0000256" key="3">
    <source>
        <dbReference type="ARBA" id="ARBA00022729"/>
    </source>
</evidence>
<dbReference type="InterPro" id="IPR020901">
    <property type="entry name" value="Prtase_inh_Kunz-CS"/>
</dbReference>
<feature type="non-terminal residue" evidence="8">
    <location>
        <position position="396"/>
    </location>
</feature>
<dbReference type="AlphaFoldDB" id="A0A401Q2K1"/>
<dbReference type="Proteomes" id="UP000288216">
    <property type="component" value="Unassembled WGS sequence"/>
</dbReference>
<dbReference type="GO" id="GO:0007179">
    <property type="term" value="P:transforming growth factor beta receptor signaling pathway"/>
    <property type="evidence" value="ECO:0007669"/>
    <property type="project" value="TreeGrafter"/>
</dbReference>
<gene>
    <name evidence="8" type="ORF">scyTo_0020225</name>
</gene>
<dbReference type="OMA" id="FASEDCN"/>
<dbReference type="STRING" id="75743.A0A401Q2K1"/>
<dbReference type="SUPFAM" id="SSF82895">
    <property type="entry name" value="TSP-1 type 1 repeat"/>
    <property type="match status" value="2"/>
</dbReference>
<name>A0A401Q2K1_SCYTO</name>
<evidence type="ECO:0000256" key="6">
    <source>
        <dbReference type="SAM" id="MobiDB-lite"/>
    </source>
</evidence>
<evidence type="ECO:0000256" key="2">
    <source>
        <dbReference type="ARBA" id="ARBA00022525"/>
    </source>
</evidence>
<keyword evidence="3" id="KW-0732">Signal</keyword>
<dbReference type="FunFam" id="4.10.410.10:FF:000017">
    <property type="entry name" value="papilin isoform X2"/>
    <property type="match status" value="1"/>
</dbReference>
<sequence length="396" mass="43881">CGEGIQSRPVSCMSQSGGKVSDFACSSQSKPSATQSCALDSCSDYFSWHVGIWGLCSKSCATGQRRRQVICYDQDRNYQDPQKCDPRIYPSVFEDCNTQPCYLPQVVPSFPDPTGFNPDEDIMTIPYTGPLPSSEQNEWNLSRFYHSSSELDSPATGSLPDTSRSEQSRLQLIGPDTRDCNTEPYGCCPDGYAPASGPGGEGCPSISCYKSRYGCCPDGVTSARGNNQAGCSRYSTDDYYNRNDQQVFESEITVRDNPSVECRSSMFGCCHDESTPALGPNGEGCRTGPRHPYPATCLLLSANGPCADWAVRWFFVPEARLCNRFWYGGCHGNKNNFDTEEECLSRCRRSSTHSESTSTPAERSRWWLPHTGRHSESPLPPNRESIQSQPEQPIYR</sequence>
<dbReference type="PROSITE" id="PS50092">
    <property type="entry name" value="TSP1"/>
    <property type="match status" value="2"/>
</dbReference>
<feature type="domain" description="BPTI/Kunitz inhibitor" evidence="7">
    <location>
        <begin position="297"/>
        <end position="347"/>
    </location>
</feature>
<proteinExistence type="predicted"/>
<dbReference type="InterPro" id="IPR000884">
    <property type="entry name" value="TSP1_rpt"/>
</dbReference>
<accession>A0A401Q2K1</accession>
<dbReference type="FunFam" id="2.20.100.10:FF:000005">
    <property type="entry name" value="ADAM metallopeptidase with thrombospondin type 1 motif 9"/>
    <property type="match status" value="1"/>
</dbReference>
<dbReference type="SMART" id="SM00131">
    <property type="entry name" value="KU"/>
    <property type="match status" value="1"/>
</dbReference>
<dbReference type="InterPro" id="IPR036383">
    <property type="entry name" value="TSP1_rpt_sf"/>
</dbReference>
<dbReference type="GO" id="GO:0050431">
    <property type="term" value="F:transforming growth factor beta binding"/>
    <property type="evidence" value="ECO:0007669"/>
    <property type="project" value="TreeGrafter"/>
</dbReference>
<feature type="compositionally biased region" description="Polar residues" evidence="6">
    <location>
        <begin position="384"/>
        <end position="396"/>
    </location>
</feature>
<keyword evidence="2" id="KW-0964">Secreted</keyword>
<evidence type="ECO:0000256" key="5">
    <source>
        <dbReference type="ARBA" id="ARBA00023157"/>
    </source>
</evidence>
<dbReference type="CDD" id="cd22635">
    <property type="entry name" value="Kunitz_papilin"/>
    <property type="match status" value="1"/>
</dbReference>
<dbReference type="PROSITE" id="PS50279">
    <property type="entry name" value="BPTI_KUNITZ_2"/>
    <property type="match status" value="1"/>
</dbReference>
<organism evidence="8 9">
    <name type="scientific">Scyliorhinus torazame</name>
    <name type="common">Cloudy catshark</name>
    <name type="synonym">Catulus torazame</name>
    <dbReference type="NCBI Taxonomy" id="75743"/>
    <lineage>
        <taxon>Eukaryota</taxon>
        <taxon>Metazoa</taxon>
        <taxon>Chordata</taxon>
        <taxon>Craniata</taxon>
        <taxon>Vertebrata</taxon>
        <taxon>Chondrichthyes</taxon>
        <taxon>Elasmobranchii</taxon>
        <taxon>Galeomorphii</taxon>
        <taxon>Galeoidea</taxon>
        <taxon>Carcharhiniformes</taxon>
        <taxon>Scyliorhinidae</taxon>
        <taxon>Scyliorhinus</taxon>
    </lineage>
</organism>
<evidence type="ECO:0000313" key="8">
    <source>
        <dbReference type="EMBL" id="GCB79574.1"/>
    </source>
</evidence>
<evidence type="ECO:0000256" key="4">
    <source>
        <dbReference type="ARBA" id="ARBA00022737"/>
    </source>
</evidence>
<dbReference type="OrthoDB" id="9948486at2759"/>
<keyword evidence="9" id="KW-1185">Reference proteome</keyword>
<protein>
    <recommendedName>
        <fullName evidence="7">BPTI/Kunitz inhibitor domain-containing protein</fullName>
    </recommendedName>
</protein>
<evidence type="ECO:0000259" key="7">
    <source>
        <dbReference type="PROSITE" id="PS50279"/>
    </source>
</evidence>
<dbReference type="GO" id="GO:0004867">
    <property type="term" value="F:serine-type endopeptidase inhibitor activity"/>
    <property type="evidence" value="ECO:0007669"/>
    <property type="project" value="InterPro"/>
</dbReference>
<dbReference type="PRINTS" id="PR00759">
    <property type="entry name" value="BASICPTASE"/>
</dbReference>
<dbReference type="InterPro" id="IPR036880">
    <property type="entry name" value="Kunitz_BPTI_sf"/>
</dbReference>
<dbReference type="EMBL" id="BFAA01016045">
    <property type="protein sequence ID" value="GCB79574.1"/>
    <property type="molecule type" value="Genomic_DNA"/>
</dbReference>
<keyword evidence="4" id="KW-0677">Repeat</keyword>
<dbReference type="InterPro" id="IPR002223">
    <property type="entry name" value="Kunitz_BPTI"/>
</dbReference>
<dbReference type="Gene3D" id="2.20.100.10">
    <property type="entry name" value="Thrombospondin type-1 (TSP1) repeat"/>
    <property type="match status" value="1"/>
</dbReference>
<feature type="region of interest" description="Disordered" evidence="6">
    <location>
        <begin position="351"/>
        <end position="396"/>
    </location>
</feature>
<keyword evidence="5" id="KW-1015">Disulfide bond</keyword>
<dbReference type="PANTHER" id="PTHR45938:SF11">
    <property type="entry name" value="WAP, KAZAL, IMMUNOGLOBULIN, KUNITZ AND NTR DOMAIN-CONTAINING PROTEIN 2-LIKE"/>
    <property type="match status" value="1"/>
</dbReference>
<dbReference type="SUPFAM" id="SSF57362">
    <property type="entry name" value="BPTI-like"/>
    <property type="match status" value="1"/>
</dbReference>
<evidence type="ECO:0000256" key="1">
    <source>
        <dbReference type="ARBA" id="ARBA00004613"/>
    </source>
</evidence>
<dbReference type="Pfam" id="PF19030">
    <property type="entry name" value="TSP1_ADAMTS"/>
    <property type="match status" value="2"/>
</dbReference>
<dbReference type="Pfam" id="PF00014">
    <property type="entry name" value="Kunitz_BPTI"/>
    <property type="match status" value="1"/>
</dbReference>
<dbReference type="GO" id="GO:0005615">
    <property type="term" value="C:extracellular space"/>
    <property type="evidence" value="ECO:0007669"/>
    <property type="project" value="TreeGrafter"/>
</dbReference>
<comment type="subcellular location">
    <subcellularLocation>
        <location evidence="1">Secreted</location>
    </subcellularLocation>
</comment>
<comment type="caution">
    <text evidence="8">The sequence shown here is derived from an EMBL/GenBank/DDBJ whole genome shotgun (WGS) entry which is preliminary data.</text>
</comment>